<reference evidence="4 5" key="1">
    <citation type="submission" date="2016-11" db="EMBL/GenBank/DDBJ databases">
        <title>The macronuclear genome of Stentor coeruleus: a giant cell with tiny introns.</title>
        <authorList>
            <person name="Slabodnick M."/>
            <person name="Ruby J.G."/>
            <person name="Reiff S.B."/>
            <person name="Swart E.C."/>
            <person name="Gosai S."/>
            <person name="Prabakaran S."/>
            <person name="Witkowska E."/>
            <person name="Larue G.E."/>
            <person name="Fisher S."/>
            <person name="Freeman R.M."/>
            <person name="Gunawardena J."/>
            <person name="Chu W."/>
            <person name="Stover N.A."/>
            <person name="Gregory B.D."/>
            <person name="Nowacki M."/>
            <person name="Derisi J."/>
            <person name="Roy S.W."/>
            <person name="Marshall W.F."/>
            <person name="Sood P."/>
        </authorList>
    </citation>
    <scope>NUCLEOTIDE SEQUENCE [LARGE SCALE GENOMIC DNA]</scope>
    <source>
        <strain evidence="4">WM001</strain>
    </source>
</reference>
<dbReference type="GO" id="GO:0005525">
    <property type="term" value="F:GTP binding"/>
    <property type="evidence" value="ECO:0007669"/>
    <property type="project" value="InterPro"/>
</dbReference>
<dbReference type="Gene3D" id="2.60.40.790">
    <property type="match status" value="1"/>
</dbReference>
<protein>
    <recommendedName>
        <fullName evidence="3">SHSP domain-containing protein</fullName>
    </recommendedName>
</protein>
<evidence type="ECO:0000313" key="5">
    <source>
        <dbReference type="Proteomes" id="UP000187209"/>
    </source>
</evidence>
<evidence type="ECO:0000313" key="4">
    <source>
        <dbReference type="EMBL" id="OMJ94905.1"/>
    </source>
</evidence>
<dbReference type="PANTHER" id="PTHR34726">
    <property type="entry name" value="GBP DOMAIN-CONTAINING PROTEIN"/>
    <property type="match status" value="1"/>
</dbReference>
<evidence type="ECO:0000259" key="3">
    <source>
        <dbReference type="PROSITE" id="PS01031"/>
    </source>
</evidence>
<dbReference type="EMBL" id="MPUH01000019">
    <property type="protein sequence ID" value="OMJ94905.1"/>
    <property type="molecule type" value="Genomic_DNA"/>
</dbReference>
<evidence type="ECO:0000256" key="2">
    <source>
        <dbReference type="RuleBase" id="RU003616"/>
    </source>
</evidence>
<dbReference type="Pfam" id="PF00011">
    <property type="entry name" value="HSP20"/>
    <property type="match status" value="1"/>
</dbReference>
<dbReference type="Pfam" id="PF01926">
    <property type="entry name" value="MMR_HSR1"/>
    <property type="match status" value="1"/>
</dbReference>
<dbReference type="AlphaFoldDB" id="A0A1R2D0Y0"/>
<dbReference type="OrthoDB" id="2135133at2759"/>
<comment type="similarity">
    <text evidence="1 2">Belongs to the small heat shock protein (HSP20) family.</text>
</comment>
<evidence type="ECO:0000256" key="1">
    <source>
        <dbReference type="PROSITE-ProRule" id="PRU00285"/>
    </source>
</evidence>
<dbReference type="SUPFAM" id="SSF49764">
    <property type="entry name" value="HSP20-like chaperones"/>
    <property type="match status" value="1"/>
</dbReference>
<dbReference type="InterPro" id="IPR027417">
    <property type="entry name" value="P-loop_NTPase"/>
</dbReference>
<dbReference type="SUPFAM" id="SSF52540">
    <property type="entry name" value="P-loop containing nucleoside triphosphate hydrolases"/>
    <property type="match status" value="1"/>
</dbReference>
<organism evidence="4 5">
    <name type="scientific">Stentor coeruleus</name>
    <dbReference type="NCBI Taxonomy" id="5963"/>
    <lineage>
        <taxon>Eukaryota</taxon>
        <taxon>Sar</taxon>
        <taxon>Alveolata</taxon>
        <taxon>Ciliophora</taxon>
        <taxon>Postciliodesmatophora</taxon>
        <taxon>Heterotrichea</taxon>
        <taxon>Heterotrichida</taxon>
        <taxon>Stentoridae</taxon>
        <taxon>Stentor</taxon>
    </lineage>
</organism>
<dbReference type="PROSITE" id="PS01031">
    <property type="entry name" value="SHSP"/>
    <property type="match status" value="1"/>
</dbReference>
<keyword evidence="5" id="KW-1185">Reference proteome</keyword>
<proteinExistence type="inferred from homology"/>
<name>A0A1R2D0Y0_9CILI</name>
<dbReference type="PANTHER" id="PTHR34726:SF3">
    <property type="entry name" value="GUANYLATE-BINDING PROTEIN N-TERMINAL DOMAIN-CONTAINING PROTEIN-RELATED"/>
    <property type="match status" value="1"/>
</dbReference>
<dbReference type="InterPro" id="IPR006073">
    <property type="entry name" value="GTP-bd"/>
</dbReference>
<dbReference type="InterPro" id="IPR002068">
    <property type="entry name" value="A-crystallin/Hsp20_dom"/>
</dbReference>
<feature type="domain" description="SHSP" evidence="3">
    <location>
        <begin position="409"/>
        <end position="508"/>
    </location>
</feature>
<dbReference type="Gene3D" id="3.40.50.300">
    <property type="entry name" value="P-loop containing nucleotide triphosphate hydrolases"/>
    <property type="match status" value="1"/>
</dbReference>
<accession>A0A1R2D0Y0</accession>
<sequence>MDRRHLFIETDDGKSTESLQKELTQVKLEILNSEQGQQCLQVHAQKLQAEHRELKRVLTETNGLLNSKFSSEITNFDEENSDSGKYDCIIDIKSFKDLAGGGWELDFPNPNLIIKENYEDCFESIGNSLAFLTVTGAYDKGKTFLLNKLCNANFPSSKKVETKGISFKSTYVSDTTDIIIIDTAGTHGPIKYNEKISEKKETEKRIRDLVFLLSDFFIFVVNDFTTLDQELLEKLEKQLKGNKKKIHKELIVVHNLKDVYTEEMAEKAWEKQVTNLYDMKNKAHVIKTTVDGRAQIKWLKTEFTRHVMLISDLLPFGKQINSDTISLLRQWVSAFCANHTQKNIFRELFKILNENLKEKQNTNIVRSDSIKELHVAQEQLLDSNKFSVIRRENKYYLHSPYFKENHLDTTPNSFEPAFDVVRSSEEYLIIIDTPGIAEENLIVRRTKNVLIVEGVREKDFDGESQEFMRSFGKFYLEFKIPSDYDYRSRKKVYKDGTLRISFKHDSDD</sequence>
<dbReference type="CDD" id="cd06464">
    <property type="entry name" value="ACD_sHsps-like"/>
    <property type="match status" value="1"/>
</dbReference>
<comment type="caution">
    <text evidence="4">The sequence shown here is derived from an EMBL/GenBank/DDBJ whole genome shotgun (WGS) entry which is preliminary data.</text>
</comment>
<dbReference type="Proteomes" id="UP000187209">
    <property type="component" value="Unassembled WGS sequence"/>
</dbReference>
<gene>
    <name evidence="4" type="ORF">SteCoe_1762</name>
</gene>
<dbReference type="InterPro" id="IPR008978">
    <property type="entry name" value="HSP20-like_chaperone"/>
</dbReference>